<keyword evidence="2" id="KW-1185">Reference proteome</keyword>
<gene>
    <name evidence="1" type="ORF">KPL71_011983</name>
</gene>
<dbReference type="Proteomes" id="UP000829398">
    <property type="component" value="Chromosome 4"/>
</dbReference>
<name>A0ACB8L7H3_CITSI</name>
<sequence length="4006" mass="458769">MRGRDNRRASRMDSDLGSIKLKIPSFQGKNDPEAYLEWEKKVELVFDCHNYSEEKKVKLAAVEFTDYAIIWWDQLVLSRRRNRERPINTWEEMKAIMRRRFVPSHYYRELHQRLQSLTQGSRSVEDYHKEMEIIMIRANIEEEREATMARFLHGLNQDIANVVDLQHYVELEDMVHMAMKVERQFKKKGSTRTSLGSSSSWKSKWSKDEKVVSKPKIEPIKDHKEGGNQSKGKSDFQHSRNRDIKCFKCLGTGHIASQCPNKRVMILRDDGDVETESESDDDPMPPLEDANDGVEYPVDGKLMVARRALNMQVKEDAEVQCDNIFHTRCHIKDKVCSMIIDGGSCTNVASTSLVEKLKLKTLKHPRPYKLQWLNDCGEVKVNKQVLVSFSIGRYKDEVLCDVVPMHAGHILLGRPWQYDRRVTHDGYLNRYSFVMNKRQITLVPLTPRQVYEDQMSIKKESDTKNENESTKEREIERKASEKIEKNIVERKERQQVNLFAKESEVKRAFFSKQPIVVLLCKEACLHTNEHNSSLPSAIVTLLQDFDDVFPNEVPNGLPPIRGIEHQIDFVPGATIPNRPAYRSNPEQTKELQRQVEELLEKGYVRESMSPCAVPVLLVPKKDGTWRMCVDCRAINKISVKYRHPIPRLDDMLDELHGSCVFSKIDLKSGYHQIRIREGDEWKTAFKTKYGLYEWLVMPFGLSNAPSTFMRKEKLYANLKKCSFCTNQIVFLGYVVSAKGIEVDEEKVKAIKEWPTPKSVSEVRGFHGLASFYRRFVKDFSTLAAPLTEIVKKHVGFKWGSEQERAFNLIKEKLVSAPLLALPDFTKTFEIECDASGIGIGAVLMQEGRPIAYFSEKLSGAALNYPTYDKEMYALVRALETWQHYLLPKEFVIHTDHESLKHLKGQGKLHKRHAKWVEFIEPFPYVIKYKQGKENVVADALSRRYALISTLNAKLLGFEYIKELYVNDPDFANVFNACEKVAFGKFYRHDGLLFRENKLCVPHSSLRELLVREAHGGGLMGHFGIAKTLDVLKEHFFWPHIKRDVERICEKCITCKHAKSRILPHGLYNPLPIPSEPWVDISMDFVLGLPRSKRGSDSVFVVVDRFSKMAHFIPCHKTDDATNIANLFFKEIVRLHGVPRSIVSDRDAKFLSHFWKTLWGKLGTKLLFSTTCHPQTDGQTEVVNRTLSTLLRAIIQKNLKTWEECLPHVEFAYNRTVHSATKFSPFEIVYGFNPLTPLDLLPLPINERASIDGKKKAEFVKQLHERTRQHIEKRTEQYATQANKGRKQVVFQPGDWVWVHMRKERFPAQRRSKLLPRGDGPFQVVARINDNAYKLDLPGEYNVSATFNVSDLSPFDVGEDSRTNPFEERGNDENHQGTIKTSSDPLHIHGGPITRARAKNMQATLNGLIEKIWIENAIQDARHHELGLKRRQGIVGIIQVIGQPNTQVVSNAERSYDQFFTAWSDLGFSTNPLFFNLFVCFVSSLSMCKVAQLDRDLRAMIARGDNSYEFTRKEQEIRQLQAEIARIDADNQRRQAVHTAPLSYFPTEPYHPLGSFFPTTPRDYTPEKVFPLTYHLNPQPAKPKPRPPRRPVPPPTVSIPPPVRPMYSDAIQKPLQIHEPVFPDLPSTSALPPLPPSKQPAIKLKFYYIPIPAIALIDTGAQRSMLNPNILPHDSWTQYEENFRAVNGKFFTTTLITKKPIGSHDEHRQLLSHFYDIVQTHGIMLSAKKSTIATDNIELLGMIIKNGHYQPGKHIAQELLHFPEQHLSKKQVQQLLGIINYIRDFIPHVDHYTHHLSALLKKKPPAWNADHTIVVITLKQIAQNPHPLKLITDGKRILQTDASDESWGAILLEEINGKEHFIAYASGQFSDTQKHYHSVRRENFSFMASTSSSTPVTLSSTLSLPKSCTSHTANKIENLVEYSYIPESAQISESSYPLLSPYHLYKRPSSFTRSIRTLISTRRPHPKGYIQSSRLDQCSLQATSAEQYVTLEIPSELISNWKREGYTHLHLGGIRLILTLHGRKGLPVTARLAMLNTRFKQYQDAVIGTVLTTLHAGSVLLTFYPNFNLSLQDPNLPTTLKVQIQIQGAEQISSAKIATLHHQLVYRLQNHALDLPAPEHHSDTLMVLAESAQIPTIIQIPRQIPRHELIKLMPLEWISNYEQFHNNTAPIQTSESMFERRQDGTVRMTFKPPPSAPQEPPRLSFTCSSMITAVQTAQEDLPITGFNSEGYPVYPAKHNGHFLWDAPGSGMCDPNCPCWDDWEEDDDYATTRKKKPKKKKPSVSCHHCDPKPPSDPPPPPAPLPIYRKELKWIAKHCKSEIPSPLPNPTTIVQPLACMMFSSTSSDYSSSFPSLEPHTDPQRNVVSKPFIPSPITSTGHLEPPKPFESVLNWQTQNARAQNDTLLHLNSKVENISLRTEQIETKVDSIAAQMQQIYQNLQSRISQLDYELRAMLAHRYSGPEFDQKEREIRRLKAELAQIESEKQRPTLFTSSPPIPSISPTYHPFSSMLSPIKQYDPSKLFGMTHTLFRDNPLPPPPKPKPKPRPQPRPAPLHPSSLTIPGQPSPSSTPTSPLAPLSVPTQSKDKEPMHQFTAHTVTHSSTTVDQTSDSNPAVSDSPTETDTESSVSTSDSEKSYADITKILMAQPDQPTQGQTSHTEPYVDIPSEVEEEMPESSATNQPPPTQTNPSSQKSSNGPWFTFDDLPSHKWRDRLNEMSAWIDLQMLRPGATTQSVLREFATRFTGALRDWFDSLGQYRQLQFVDLPEVSSALAVLHDQFLGDPSAVFEAARRDYLNMKCCSLNAKDLDFHYKRMSLLFYKLNGFNEPTLKHVFLASLPEELQPNIQRQLTASNLSLDNISLGKIFQLAKTCLDKLCEQKQFFKELLKDKEPFRSACKKPYLQIKCHKKKDCDCSSKKKRHFRKFKPPEFSPKPRRSRKPYRCFICKRKGHYAKDCPNKREKSIRLVEHLQATTDYSPAKDELEFYFSEQDEPNDETVFALQNSSDSDSDQSQVIFHQQSLSLDTTVPIPSIKLQILPSKFQRPIPAIGLIDTGAQRSMLNPHILPSEYWTQSEEHFKAVNGKLFTTSLITKKPIGIQIFPNCVIWTKVIGSTLPNKDILLGFDILHQIKHLQIIPTGIRVKSMFKPFTDILKLYNLSETPQPYQDISTKLLSFCPESHSEFTHPNPLWKNKSFFIKLPFKLNEDINPTKATHPGMSPSDLLLAQQECSQLLAQGLIEPTSSQWACQAFYVEKHSEIVRGKKRLVIDYQPLNMFLQDDKFPLPRRQSMFTFLKNAQIFSKFDLKSGFWQLGIEPSERYKTAFCIPNAHFQWTVLPFGLKTAPSIFQKSMVQIFQPILHHALIYIDDILLFSGSHDEHRQLLTQFYDILQSHGIMLSAKKSIIATDNVEFLGMIIKDGHYQPGKHIAQELLHFPDQQLSKRQIQQFLGIINYIRDFIPHVDHYTHHLSALLKKKPPEWNADHTFAVTTLKQIAQNPPPLKLITDGKRILQTDASDESWGAILLEEINGKENFIAYASGHFSDTQKHYHSVFKEILAVKNGIKKFEYHLIGHHFLIRMDSSAFPNIFHFKGKTVPEKMLLRLKDWFSKYDFSVKHIKGSQNLIPDMLSRLSKPENPLTLFSTTYHFPIISMATSLPPQALTKKTFPFNKTFSSVFAIQEFARKALFRFFMKAYLVTDPFPFSTFHPENLFLTGLTLDPTRETTEDVLWYIWCLTVLYATKLILPISPTLEHLLNPDNATSLTWTLLEWFSPIPWWRRKLQQLSEIYNLVRMPTPEAQMFTSVFIIHRPYFQHPDTKLFWTQDQVYEWFTAPHIAVIENDIQDVLHNYLCQLNHQPPPLKDISHTSLGPQHDLLMIPTPSAISKPKSTGIIIKEEKPDYTDFLFQDSQDPWDAFLPLSQHLHQFPQPTMDEPGPSEPGPSTQPSKVDKATQTSPKYTPKCTPRDYNCPYPPCRGPSCKHPKLSKIFFPKGNPDNPDETESSSEDEYMNLRSP</sequence>
<dbReference type="EMBL" id="CM039173">
    <property type="protein sequence ID" value="KAH9769394.1"/>
    <property type="molecule type" value="Genomic_DNA"/>
</dbReference>
<comment type="caution">
    <text evidence="1">The sequence shown here is derived from an EMBL/GenBank/DDBJ whole genome shotgun (WGS) entry which is preliminary data.</text>
</comment>
<accession>A0ACB8L7H3</accession>
<protein>
    <submittedName>
        <fullName evidence="1">Uncharacterized protein</fullName>
    </submittedName>
</protein>
<reference evidence="2" key="1">
    <citation type="journal article" date="2023" name="Hortic. Res.">
        <title>A chromosome-level phased genome enabling allele-level studies in sweet orange: a case study on citrus Huanglongbing tolerance.</title>
        <authorList>
            <person name="Wu B."/>
            <person name="Yu Q."/>
            <person name="Deng Z."/>
            <person name="Duan Y."/>
            <person name="Luo F."/>
            <person name="Gmitter F. Jr."/>
        </authorList>
    </citation>
    <scope>NUCLEOTIDE SEQUENCE [LARGE SCALE GENOMIC DNA]</scope>
    <source>
        <strain evidence="2">cv. Valencia</strain>
    </source>
</reference>
<organism evidence="1 2">
    <name type="scientific">Citrus sinensis</name>
    <name type="common">Sweet orange</name>
    <name type="synonym">Citrus aurantium var. sinensis</name>
    <dbReference type="NCBI Taxonomy" id="2711"/>
    <lineage>
        <taxon>Eukaryota</taxon>
        <taxon>Viridiplantae</taxon>
        <taxon>Streptophyta</taxon>
        <taxon>Embryophyta</taxon>
        <taxon>Tracheophyta</taxon>
        <taxon>Spermatophyta</taxon>
        <taxon>Magnoliopsida</taxon>
        <taxon>eudicotyledons</taxon>
        <taxon>Gunneridae</taxon>
        <taxon>Pentapetalae</taxon>
        <taxon>rosids</taxon>
        <taxon>malvids</taxon>
        <taxon>Sapindales</taxon>
        <taxon>Rutaceae</taxon>
        <taxon>Aurantioideae</taxon>
        <taxon>Citrus</taxon>
    </lineage>
</organism>
<proteinExistence type="predicted"/>
<evidence type="ECO:0000313" key="1">
    <source>
        <dbReference type="EMBL" id="KAH9769394.1"/>
    </source>
</evidence>
<evidence type="ECO:0000313" key="2">
    <source>
        <dbReference type="Proteomes" id="UP000829398"/>
    </source>
</evidence>